<sequence length="328" mass="36241">MKVLFIGGTGNISSASSRLAVEKGMELFLLNRGNSKTTINGATPIIGDITKPETLTELKKHEWDVVVNWIAFTPQDIERDLALFKGKTKQYIFISSASCYQTPLSYPVITESTPVSNNLWDYSHNKILCEQRLQKAYTAEGFPMTIVRPSLTYDTVIPVAIGGFDKYNIVDRIKKGKEIIVHGDGTSLWTVTHADDFAKGFIGLLGLTQAIGHPFHITSDEVLSWNMIYKILADAVGKEAKVVHIASDFICKVAPSFTGTLLADKAESVLFDNTKIKTFVPGFKATIPFAEGIKRTLKWLEENPAKQHIDAETEADIEAVLKAYRALG</sequence>
<feature type="domain" description="NAD-dependent epimerase/dehydratase" evidence="1">
    <location>
        <begin position="4"/>
        <end position="207"/>
    </location>
</feature>
<dbReference type="EMBL" id="JBHTHY010000007">
    <property type="protein sequence ID" value="MFD0797976.1"/>
    <property type="molecule type" value="Genomic_DNA"/>
</dbReference>
<dbReference type="InterPro" id="IPR036291">
    <property type="entry name" value="NAD(P)-bd_dom_sf"/>
</dbReference>
<keyword evidence="3" id="KW-1185">Reference proteome</keyword>
<evidence type="ECO:0000259" key="1">
    <source>
        <dbReference type="Pfam" id="PF01370"/>
    </source>
</evidence>
<dbReference type="Proteomes" id="UP001597012">
    <property type="component" value="Unassembled WGS sequence"/>
</dbReference>
<organism evidence="2 3">
    <name type="scientific">Maribacter chungangensis</name>
    <dbReference type="NCBI Taxonomy" id="1069117"/>
    <lineage>
        <taxon>Bacteria</taxon>
        <taxon>Pseudomonadati</taxon>
        <taxon>Bacteroidota</taxon>
        <taxon>Flavobacteriia</taxon>
        <taxon>Flavobacteriales</taxon>
        <taxon>Flavobacteriaceae</taxon>
        <taxon>Maribacter</taxon>
    </lineage>
</organism>
<comment type="caution">
    <text evidence="2">The sequence shown here is derived from an EMBL/GenBank/DDBJ whole genome shotgun (WGS) entry which is preliminary data.</text>
</comment>
<gene>
    <name evidence="2" type="ORF">ACFQZJ_10920</name>
</gene>
<proteinExistence type="predicted"/>
<evidence type="ECO:0000313" key="3">
    <source>
        <dbReference type="Proteomes" id="UP001597012"/>
    </source>
</evidence>
<dbReference type="SUPFAM" id="SSF51735">
    <property type="entry name" value="NAD(P)-binding Rossmann-fold domains"/>
    <property type="match status" value="1"/>
</dbReference>
<dbReference type="InterPro" id="IPR001509">
    <property type="entry name" value="Epimerase_deHydtase"/>
</dbReference>
<name>A0ABW3B517_9FLAO</name>
<dbReference type="RefSeq" id="WP_379934503.1">
    <property type="nucleotide sequence ID" value="NZ_JBHTHY010000007.1"/>
</dbReference>
<accession>A0ABW3B517</accession>
<protein>
    <submittedName>
        <fullName evidence="2">NAD-dependent epimerase/dehydratase family protein</fullName>
    </submittedName>
</protein>
<reference evidence="3" key="1">
    <citation type="journal article" date="2019" name="Int. J. Syst. Evol. Microbiol.">
        <title>The Global Catalogue of Microorganisms (GCM) 10K type strain sequencing project: providing services to taxonomists for standard genome sequencing and annotation.</title>
        <authorList>
            <consortium name="The Broad Institute Genomics Platform"/>
            <consortium name="The Broad Institute Genome Sequencing Center for Infectious Disease"/>
            <person name="Wu L."/>
            <person name="Ma J."/>
        </authorList>
    </citation>
    <scope>NUCLEOTIDE SEQUENCE [LARGE SCALE GENOMIC DNA]</scope>
    <source>
        <strain evidence="3">CCUG 61948</strain>
    </source>
</reference>
<dbReference type="Gene3D" id="3.40.50.720">
    <property type="entry name" value="NAD(P)-binding Rossmann-like Domain"/>
    <property type="match status" value="1"/>
</dbReference>
<evidence type="ECO:0000313" key="2">
    <source>
        <dbReference type="EMBL" id="MFD0797976.1"/>
    </source>
</evidence>
<dbReference type="PANTHER" id="PTHR43245">
    <property type="entry name" value="BIFUNCTIONAL POLYMYXIN RESISTANCE PROTEIN ARNA"/>
    <property type="match status" value="1"/>
</dbReference>
<dbReference type="InterPro" id="IPR050177">
    <property type="entry name" value="Lipid_A_modif_metabolic_enz"/>
</dbReference>
<dbReference type="Pfam" id="PF01370">
    <property type="entry name" value="Epimerase"/>
    <property type="match status" value="1"/>
</dbReference>